<reference evidence="4" key="1">
    <citation type="submission" date="2020-12" db="EMBL/GenBank/DDBJ databases">
        <authorList>
            <person name="Iha C."/>
        </authorList>
    </citation>
    <scope>NUCLEOTIDE SEQUENCE</scope>
</reference>
<evidence type="ECO:0000256" key="2">
    <source>
        <dbReference type="SAM" id="MobiDB-lite"/>
    </source>
</evidence>
<feature type="region of interest" description="Disordered" evidence="2">
    <location>
        <begin position="270"/>
        <end position="617"/>
    </location>
</feature>
<dbReference type="Proteomes" id="UP000708148">
    <property type="component" value="Unassembled WGS sequence"/>
</dbReference>
<dbReference type="OrthoDB" id="4062651at2759"/>
<dbReference type="EMBL" id="CAJHUC010000929">
    <property type="protein sequence ID" value="CAD7698966.1"/>
    <property type="molecule type" value="Genomic_DNA"/>
</dbReference>
<feature type="compositionally biased region" description="Basic and acidic residues" evidence="2">
    <location>
        <begin position="289"/>
        <end position="305"/>
    </location>
</feature>
<dbReference type="Pfam" id="PF00069">
    <property type="entry name" value="Pkinase"/>
    <property type="match status" value="1"/>
</dbReference>
<sequence length="633" mass="69024">MAPELYREKYNEKVDIYSFGMCLLELVTMEFPYRECKNKAQIFRQVTLGVYPAALQRIEDAETRSFIELCIDHYHERRPAARQLIKHSFFDDVRPERPGSRAATLGSLSDSSCRDSVEDAGMFATGGSRPLRPDVAPRPPSAPGVLSAKSGASKFNRQPSAPAPLHRGASSSSDPDGPMVRHPSAPVPLERTFSVQARGAQGSALDFELCMMQNEGGDFRRFKFTFDVEQDTVGAVAEEFMEEFGLTPTETDRFMDLLKNELEAVPPRERFVPVGGDAQGRAGLQVRLRPGEGKSKGTEERGHKDGVRRKPTRKFTPKSPLRSPQGGRSPHSFRSPRVLADDRLPRSPYVPVDPDGTEVHSPARGPQEAGGDQVVLMRMSGRGRGTPSDRSPSPRVLGGSPFDGLEGMKDHRPSREGPEGRDFAVKAYRGDQERRPKPSARRPGRVVSPEPDDFDDPHSGFRSDLHSGFRSDPQASQAPPRAVSPDFQPQPGTHEWGWQQEGAPRTGQSPMRGGQSPEPHWASANKPYEPQERAPAATASPAPRVPSPAPYQRQEYGHRAAAGRPPQGGAGAGPLQGFGSQGFGSQGIGPRASTPAQQGGQGQKWTEPGFHMPACTPFPMAVKKIRTLFGKGS</sequence>
<keyword evidence="5" id="KW-1185">Reference proteome</keyword>
<feature type="compositionally biased region" description="Basic residues" evidence="2">
    <location>
        <begin position="306"/>
        <end position="316"/>
    </location>
</feature>
<evidence type="ECO:0000313" key="4">
    <source>
        <dbReference type="EMBL" id="CAD7698966.1"/>
    </source>
</evidence>
<dbReference type="GO" id="GO:0004674">
    <property type="term" value="F:protein serine/threonine kinase activity"/>
    <property type="evidence" value="ECO:0007669"/>
    <property type="project" value="UniProtKB-EC"/>
</dbReference>
<organism evidence="4 5">
    <name type="scientific">Ostreobium quekettii</name>
    <dbReference type="NCBI Taxonomy" id="121088"/>
    <lineage>
        <taxon>Eukaryota</taxon>
        <taxon>Viridiplantae</taxon>
        <taxon>Chlorophyta</taxon>
        <taxon>core chlorophytes</taxon>
        <taxon>Ulvophyceae</taxon>
        <taxon>TCBD clade</taxon>
        <taxon>Bryopsidales</taxon>
        <taxon>Ostreobineae</taxon>
        <taxon>Ostreobiaceae</taxon>
        <taxon>Ostreobium</taxon>
    </lineage>
</organism>
<accession>A0A8S1IYU3</accession>
<dbReference type="InterPro" id="IPR050588">
    <property type="entry name" value="WNK_Ser-Thr_kinase"/>
</dbReference>
<evidence type="ECO:0000256" key="1">
    <source>
        <dbReference type="ARBA" id="ARBA00012513"/>
    </source>
</evidence>
<evidence type="ECO:0000313" key="5">
    <source>
        <dbReference type="Proteomes" id="UP000708148"/>
    </source>
</evidence>
<evidence type="ECO:0000259" key="3">
    <source>
        <dbReference type="PROSITE" id="PS50011"/>
    </source>
</evidence>
<dbReference type="Gene3D" id="1.10.510.10">
    <property type="entry name" value="Transferase(Phosphotransferase) domain 1"/>
    <property type="match status" value="1"/>
</dbReference>
<feature type="domain" description="Protein kinase" evidence="3">
    <location>
        <begin position="1"/>
        <end position="90"/>
    </location>
</feature>
<feature type="compositionally biased region" description="Basic and acidic residues" evidence="2">
    <location>
        <begin position="456"/>
        <end position="469"/>
    </location>
</feature>
<dbReference type="PANTHER" id="PTHR13902">
    <property type="entry name" value="SERINE/THREONINE-PROTEIN KINASE WNK WITH NO LYSINE -RELATED"/>
    <property type="match status" value="1"/>
</dbReference>
<name>A0A8S1IYU3_9CHLO</name>
<comment type="caution">
    <text evidence="4">The sequence shown here is derived from an EMBL/GenBank/DDBJ whole genome shotgun (WGS) entry which is preliminary data.</text>
</comment>
<dbReference type="InterPro" id="IPR000719">
    <property type="entry name" value="Prot_kinase_dom"/>
</dbReference>
<feature type="compositionally biased region" description="Gly residues" evidence="2">
    <location>
        <begin position="566"/>
        <end position="587"/>
    </location>
</feature>
<dbReference type="SUPFAM" id="SSF56112">
    <property type="entry name" value="Protein kinase-like (PK-like)"/>
    <property type="match status" value="1"/>
</dbReference>
<dbReference type="PROSITE" id="PS50011">
    <property type="entry name" value="PROTEIN_KINASE_DOM"/>
    <property type="match status" value="1"/>
</dbReference>
<dbReference type="GO" id="GO:0005524">
    <property type="term" value="F:ATP binding"/>
    <property type="evidence" value="ECO:0007669"/>
    <property type="project" value="InterPro"/>
</dbReference>
<dbReference type="InterPro" id="IPR011009">
    <property type="entry name" value="Kinase-like_dom_sf"/>
</dbReference>
<protein>
    <recommendedName>
        <fullName evidence="1">non-specific serine/threonine protein kinase</fullName>
        <ecNumber evidence="1">2.7.11.1</ecNumber>
    </recommendedName>
</protein>
<feature type="compositionally biased region" description="Low complexity" evidence="2">
    <location>
        <begin position="533"/>
        <end position="542"/>
    </location>
</feature>
<gene>
    <name evidence="4" type="ORF">OSTQU699_LOCUS4325</name>
</gene>
<dbReference type="AlphaFoldDB" id="A0A8S1IYU3"/>
<dbReference type="EC" id="2.7.11.1" evidence="1"/>
<feature type="compositionally biased region" description="Basic and acidic residues" evidence="2">
    <location>
        <begin position="406"/>
        <end position="436"/>
    </location>
</feature>
<feature type="region of interest" description="Disordered" evidence="2">
    <location>
        <begin position="119"/>
        <end position="185"/>
    </location>
</feature>
<proteinExistence type="predicted"/>